<keyword evidence="5 7" id="KW-0472">Membrane</keyword>
<evidence type="ECO:0000256" key="4">
    <source>
        <dbReference type="ARBA" id="ARBA00022989"/>
    </source>
</evidence>
<dbReference type="PANTHER" id="PTHR30572:SF4">
    <property type="entry name" value="ABC TRANSPORTER PERMEASE YTRF"/>
    <property type="match status" value="1"/>
</dbReference>
<evidence type="ECO:0000256" key="6">
    <source>
        <dbReference type="ARBA" id="ARBA00038076"/>
    </source>
</evidence>
<proteinExistence type="inferred from homology"/>
<feature type="domain" description="MacB-like periplasmic core" evidence="9">
    <location>
        <begin position="35"/>
        <end position="253"/>
    </location>
</feature>
<evidence type="ECO:0000256" key="5">
    <source>
        <dbReference type="ARBA" id="ARBA00023136"/>
    </source>
</evidence>
<evidence type="ECO:0000256" key="1">
    <source>
        <dbReference type="ARBA" id="ARBA00004651"/>
    </source>
</evidence>
<feature type="transmembrane region" description="Helical" evidence="7">
    <location>
        <begin position="37"/>
        <end position="59"/>
    </location>
</feature>
<keyword evidence="4 7" id="KW-1133">Transmembrane helix</keyword>
<dbReference type="InterPro" id="IPR003838">
    <property type="entry name" value="ABC3_permease_C"/>
</dbReference>
<dbReference type="Proteomes" id="UP001551210">
    <property type="component" value="Unassembled WGS sequence"/>
</dbReference>
<keyword evidence="11" id="KW-1185">Reference proteome</keyword>
<comment type="similarity">
    <text evidence="6">Belongs to the ABC-4 integral membrane protein family.</text>
</comment>
<evidence type="ECO:0000256" key="7">
    <source>
        <dbReference type="SAM" id="Phobius"/>
    </source>
</evidence>
<comment type="subcellular location">
    <subcellularLocation>
        <location evidence="1">Cell membrane</location>
        <topology evidence="1">Multi-pass membrane protein</topology>
    </subcellularLocation>
</comment>
<dbReference type="EMBL" id="JBEZAM010000003">
    <property type="protein sequence ID" value="MEU7292308.1"/>
    <property type="molecule type" value="Genomic_DNA"/>
</dbReference>
<feature type="transmembrane region" description="Helical" evidence="7">
    <location>
        <begin position="288"/>
        <end position="313"/>
    </location>
</feature>
<evidence type="ECO:0000259" key="9">
    <source>
        <dbReference type="Pfam" id="PF12704"/>
    </source>
</evidence>
<keyword evidence="3 7" id="KW-0812">Transmembrane</keyword>
<dbReference type="Pfam" id="PF02687">
    <property type="entry name" value="FtsX"/>
    <property type="match status" value="1"/>
</dbReference>
<protein>
    <submittedName>
        <fullName evidence="10">ABC transporter permease</fullName>
    </submittedName>
</protein>
<feature type="transmembrane region" description="Helical" evidence="7">
    <location>
        <begin position="371"/>
        <end position="394"/>
    </location>
</feature>
<dbReference type="InterPro" id="IPR025857">
    <property type="entry name" value="MacB_PCD"/>
</dbReference>
<sequence length="410" mass="42737">MRTFGRRQVVEPTRISLRDLAAESLGGVTQRLARSALTAMGTVLGVGTFVAVLGITATASSQIDNRFTSLMATEVLVEDVSRAKTGSSESAFPQDATARAERVNGVQHAGVFWSVSLGAGESVRSAPVDGAEPGRIPVVASAPGALEAAAPSVSEGRVFDDWHDRTRRKVAVIGSSVAARFGITTLETRPAVFLGDQAFAVIGIVDDVQREPDLLLSVVIPRSTALALWGSPRGNTKMLVSTDLGAARQVAAEIPLALDPARPEHFEAVPPPDPRTLRTGVSGDLSDLFLLLAVICLVIGAVGIANTTLVSVMERVGEIGLRRALGARARHIMGQFLCESSLLGVFGGLIGSALGVLAVVGVALHQDWTPVIHPATVLAAPGVGLGTGLLAGLYPAWRASRVQPVEALRR</sequence>
<gene>
    <name evidence="10" type="ORF">AB0A76_03740</name>
</gene>
<keyword evidence="2" id="KW-1003">Cell membrane</keyword>
<reference evidence="10 11" key="1">
    <citation type="submission" date="2024-06" db="EMBL/GenBank/DDBJ databases">
        <title>The Natural Products Discovery Center: Release of the First 8490 Sequenced Strains for Exploring Actinobacteria Biosynthetic Diversity.</title>
        <authorList>
            <person name="Kalkreuter E."/>
            <person name="Kautsar S.A."/>
            <person name="Yang D."/>
            <person name="Bader C.D."/>
            <person name="Teijaro C.N."/>
            <person name="Fluegel L."/>
            <person name="Davis C.M."/>
            <person name="Simpson J.R."/>
            <person name="Lauterbach L."/>
            <person name="Steele A.D."/>
            <person name="Gui C."/>
            <person name="Meng S."/>
            <person name="Li G."/>
            <person name="Viehrig K."/>
            <person name="Ye F."/>
            <person name="Su P."/>
            <person name="Kiefer A.F."/>
            <person name="Nichols A."/>
            <person name="Cepeda A.J."/>
            <person name="Yan W."/>
            <person name="Fan B."/>
            <person name="Jiang Y."/>
            <person name="Adhikari A."/>
            <person name="Zheng C.-J."/>
            <person name="Schuster L."/>
            <person name="Cowan T.M."/>
            <person name="Smanski M.J."/>
            <person name="Chevrette M.G."/>
            <person name="De Carvalho L.P.S."/>
            <person name="Shen B."/>
        </authorList>
    </citation>
    <scope>NUCLEOTIDE SEQUENCE [LARGE SCALE GENOMIC DNA]</scope>
    <source>
        <strain evidence="10 11">NPDC045705</strain>
    </source>
</reference>
<dbReference type="Pfam" id="PF12704">
    <property type="entry name" value="MacB_PCD"/>
    <property type="match status" value="1"/>
</dbReference>
<accession>A0ABV3CRZ0</accession>
<evidence type="ECO:0000256" key="2">
    <source>
        <dbReference type="ARBA" id="ARBA00022475"/>
    </source>
</evidence>
<feature type="domain" description="ABC3 transporter permease C-terminal" evidence="8">
    <location>
        <begin position="291"/>
        <end position="404"/>
    </location>
</feature>
<evidence type="ECO:0000259" key="8">
    <source>
        <dbReference type="Pfam" id="PF02687"/>
    </source>
</evidence>
<dbReference type="RefSeq" id="WP_359204204.1">
    <property type="nucleotide sequence ID" value="NZ_JBEZAM010000003.1"/>
</dbReference>
<evidence type="ECO:0000313" key="10">
    <source>
        <dbReference type="EMBL" id="MEU7292308.1"/>
    </source>
</evidence>
<dbReference type="InterPro" id="IPR050250">
    <property type="entry name" value="Macrolide_Exporter_MacB"/>
</dbReference>
<dbReference type="PANTHER" id="PTHR30572">
    <property type="entry name" value="MEMBRANE COMPONENT OF TRANSPORTER-RELATED"/>
    <property type="match status" value="1"/>
</dbReference>
<feature type="transmembrane region" description="Helical" evidence="7">
    <location>
        <begin position="342"/>
        <end position="365"/>
    </location>
</feature>
<name>A0ABV3CRZ0_STREX</name>
<organism evidence="10 11">
    <name type="scientific">Streptomyces exfoliatus</name>
    <name type="common">Streptomyces hydrogenans</name>
    <dbReference type="NCBI Taxonomy" id="1905"/>
    <lineage>
        <taxon>Bacteria</taxon>
        <taxon>Bacillati</taxon>
        <taxon>Actinomycetota</taxon>
        <taxon>Actinomycetes</taxon>
        <taxon>Kitasatosporales</taxon>
        <taxon>Streptomycetaceae</taxon>
        <taxon>Streptomyces</taxon>
    </lineage>
</organism>
<comment type="caution">
    <text evidence="10">The sequence shown here is derived from an EMBL/GenBank/DDBJ whole genome shotgun (WGS) entry which is preliminary data.</text>
</comment>
<evidence type="ECO:0000313" key="11">
    <source>
        <dbReference type="Proteomes" id="UP001551210"/>
    </source>
</evidence>
<evidence type="ECO:0000256" key="3">
    <source>
        <dbReference type="ARBA" id="ARBA00022692"/>
    </source>
</evidence>